<evidence type="ECO:0000313" key="2">
    <source>
        <dbReference type="Proteomes" id="UP000663859"/>
    </source>
</evidence>
<dbReference type="AlphaFoldDB" id="A0A8J2BGI1"/>
<dbReference type="SUPFAM" id="SSF55729">
    <property type="entry name" value="Acyl-CoA N-acyltransferases (Nat)"/>
    <property type="match status" value="1"/>
</dbReference>
<dbReference type="EMBL" id="CAJNOB010000002">
    <property type="protein sequence ID" value="CAF0691489.1"/>
    <property type="molecule type" value="Genomic_DNA"/>
</dbReference>
<reference evidence="1" key="1">
    <citation type="submission" date="2021-02" db="EMBL/GenBank/DDBJ databases">
        <authorList>
            <person name="Cremers G."/>
            <person name="Picone N."/>
        </authorList>
    </citation>
    <scope>NUCLEOTIDE SEQUENCE</scope>
    <source>
        <strain evidence="1">PQ17</strain>
    </source>
</reference>
<dbReference type="Proteomes" id="UP000663859">
    <property type="component" value="Unassembled WGS sequence"/>
</dbReference>
<accession>A0A8J2BGI1</accession>
<sequence length="279" mass="31913">MVHGETKKPFVNLSSLEYVPWETRNLGMPAFGVAESFLKQPQLVQLEGDLAVLKQELPRFFVQARVSDQDHLEAIGILQKVGFFYVETVFTFVMRLKHHPLLAAFCSDPQSFLPKRYRGRLEAFLLRSSEDPNLAGASELLRGAFSYDRFHRDPHCPERIADQRFGYWLLDLLNDSKARIVTFFLDTKMAGVGILRDAEIVLAAAEKSWQRSGLGSYGFLWLLRMAKESGHREAYGVVSVHNIPMVRLLLRHTPLLYAQTQVTLHYWYLPVQQGESLSS</sequence>
<comment type="caution">
    <text evidence="1">The sequence shown here is derived from an EMBL/GenBank/DDBJ whole genome shotgun (WGS) entry which is preliminary data.</text>
</comment>
<proteinExistence type="predicted"/>
<evidence type="ECO:0000313" key="1">
    <source>
        <dbReference type="EMBL" id="CAF0691489.1"/>
    </source>
</evidence>
<organism evidence="1 2">
    <name type="scientific">Candidatus Methylacidithermus pantelleriae</name>
    <dbReference type="NCBI Taxonomy" id="2744239"/>
    <lineage>
        <taxon>Bacteria</taxon>
        <taxon>Pseudomonadati</taxon>
        <taxon>Verrucomicrobiota</taxon>
        <taxon>Methylacidiphilae</taxon>
        <taxon>Methylacidiphilales</taxon>
        <taxon>Methylacidiphilaceae</taxon>
        <taxon>Candidatus Methylacidithermus</taxon>
    </lineage>
</organism>
<dbReference type="InterPro" id="IPR016181">
    <property type="entry name" value="Acyl_CoA_acyltransferase"/>
</dbReference>
<dbReference type="RefSeq" id="WP_174582711.1">
    <property type="nucleotide sequence ID" value="NZ_CAJNOB010000002.1"/>
</dbReference>
<dbReference type="Gene3D" id="3.40.630.30">
    <property type="match status" value="1"/>
</dbReference>
<protein>
    <submittedName>
        <fullName evidence="1">Uncharacterized protein</fullName>
    </submittedName>
</protein>
<gene>
    <name evidence="1" type="ORF">MPNT_100063</name>
</gene>
<name>A0A8J2BGI1_9BACT</name>
<keyword evidence="2" id="KW-1185">Reference proteome</keyword>